<evidence type="ECO:0000256" key="4">
    <source>
        <dbReference type="ARBA" id="ARBA00022679"/>
    </source>
</evidence>
<dbReference type="InterPro" id="IPR000014">
    <property type="entry name" value="PAS"/>
</dbReference>
<keyword evidence="7" id="KW-0067">ATP-binding</keyword>
<evidence type="ECO:0000256" key="5">
    <source>
        <dbReference type="ARBA" id="ARBA00022741"/>
    </source>
</evidence>
<dbReference type="PANTHER" id="PTHR43065:SF10">
    <property type="entry name" value="PEROXIDE STRESS-ACTIVATED HISTIDINE KINASE MAK3"/>
    <property type="match status" value="1"/>
</dbReference>
<dbReference type="InterPro" id="IPR005467">
    <property type="entry name" value="His_kinase_dom"/>
</dbReference>
<dbReference type="OrthoDB" id="1931120at2"/>
<evidence type="ECO:0000256" key="2">
    <source>
        <dbReference type="ARBA" id="ARBA00012438"/>
    </source>
</evidence>
<reference evidence="13 16" key="1">
    <citation type="submission" date="2016-08" db="EMBL/GenBank/DDBJ databases">
        <title>Candidatus Dactylopiibacterium carminicum genome sequence.</title>
        <authorList>
            <person name="Ramirez-Puebla S.T."/>
            <person name="Ormeno-Orrillo E."/>
            <person name="Vera-Ponce De Leon A."/>
            <person name="Luis L."/>
            <person name="Sanchez-Flores A."/>
            <person name="Monica R."/>
            <person name="Martinez-Romero E."/>
        </authorList>
    </citation>
    <scope>NUCLEOTIDE SEQUENCE [LARGE SCALE GENOMIC DNA]</scope>
    <source>
        <strain evidence="13">END1</strain>
    </source>
</reference>
<dbReference type="PANTHER" id="PTHR43065">
    <property type="entry name" value="SENSOR HISTIDINE KINASE"/>
    <property type="match status" value="1"/>
</dbReference>
<dbReference type="Pfam" id="PF02518">
    <property type="entry name" value="HATPase_c"/>
    <property type="match status" value="1"/>
</dbReference>
<dbReference type="RefSeq" id="WP_095522977.1">
    <property type="nucleotide sequence ID" value="NZ_MDUX01000001.1"/>
</dbReference>
<evidence type="ECO:0000259" key="12">
    <source>
        <dbReference type="PROSITE" id="PS50113"/>
    </source>
</evidence>
<dbReference type="PROSITE" id="PS50112">
    <property type="entry name" value="PAS"/>
    <property type="match status" value="1"/>
</dbReference>
<dbReference type="GO" id="GO:0000155">
    <property type="term" value="F:phosphorelay sensor kinase activity"/>
    <property type="evidence" value="ECO:0007669"/>
    <property type="project" value="InterPro"/>
</dbReference>
<keyword evidence="16" id="KW-1185">Reference proteome</keyword>
<comment type="catalytic activity">
    <reaction evidence="1">
        <text>ATP + protein L-histidine = ADP + protein N-phospho-L-histidine.</text>
        <dbReference type="EC" id="2.7.13.3"/>
    </reaction>
</comment>
<evidence type="ECO:0000313" key="13">
    <source>
        <dbReference type="EMBL" id="KAF7600867.1"/>
    </source>
</evidence>
<dbReference type="SUPFAM" id="SSF55785">
    <property type="entry name" value="PYP-like sensor domain (PAS domain)"/>
    <property type="match status" value="1"/>
</dbReference>
<keyword evidence="8" id="KW-0902">Two-component regulatory system</keyword>
<dbReference type="InterPro" id="IPR003661">
    <property type="entry name" value="HisK_dim/P_dom"/>
</dbReference>
<keyword evidence="9" id="KW-1133">Transmembrane helix</keyword>
<dbReference type="SMART" id="SM00091">
    <property type="entry name" value="PAS"/>
    <property type="match status" value="1"/>
</dbReference>
<feature type="transmembrane region" description="Helical" evidence="9">
    <location>
        <begin position="20"/>
        <end position="42"/>
    </location>
</feature>
<dbReference type="Pfam" id="PF00512">
    <property type="entry name" value="HisKA"/>
    <property type="match status" value="1"/>
</dbReference>
<dbReference type="InterPro" id="IPR004358">
    <property type="entry name" value="Sig_transdc_His_kin-like_C"/>
</dbReference>
<dbReference type="SMART" id="SM00388">
    <property type="entry name" value="HisKA"/>
    <property type="match status" value="1"/>
</dbReference>
<evidence type="ECO:0000256" key="1">
    <source>
        <dbReference type="ARBA" id="ARBA00000085"/>
    </source>
</evidence>
<gene>
    <name evidence="13" type="ORF">BGI27_00530</name>
    <name evidence="14" type="ORF">CGU29_00565</name>
</gene>
<evidence type="ECO:0000313" key="14">
    <source>
        <dbReference type="EMBL" id="PAS95366.1"/>
    </source>
</evidence>
<dbReference type="Proteomes" id="UP000216107">
    <property type="component" value="Unassembled WGS sequence"/>
</dbReference>
<dbReference type="GO" id="GO:0005524">
    <property type="term" value="F:ATP binding"/>
    <property type="evidence" value="ECO:0007669"/>
    <property type="project" value="UniProtKB-KW"/>
</dbReference>
<keyword evidence="3" id="KW-0597">Phosphoprotein</keyword>
<dbReference type="InterPro" id="IPR000700">
    <property type="entry name" value="PAS-assoc_C"/>
</dbReference>
<dbReference type="PROSITE" id="PS50113">
    <property type="entry name" value="PAC"/>
    <property type="match status" value="1"/>
</dbReference>
<evidence type="ECO:0000313" key="16">
    <source>
        <dbReference type="Proteomes" id="UP000623509"/>
    </source>
</evidence>
<keyword evidence="6 14" id="KW-0418">Kinase</keyword>
<dbReference type="InterPro" id="IPR036890">
    <property type="entry name" value="HATPase_C_sf"/>
</dbReference>
<dbReference type="Proteomes" id="UP000623509">
    <property type="component" value="Unassembled WGS sequence"/>
</dbReference>
<organism evidence="14 15">
    <name type="scientific">Candidatus Dactylopiibacterium carminicum</name>
    <dbReference type="NCBI Taxonomy" id="857335"/>
    <lineage>
        <taxon>Bacteria</taxon>
        <taxon>Pseudomonadati</taxon>
        <taxon>Pseudomonadota</taxon>
        <taxon>Betaproteobacteria</taxon>
        <taxon>Rhodocyclales</taxon>
        <taxon>Rhodocyclaceae</taxon>
        <taxon>Candidatus Dactylopiibacterium</taxon>
    </lineage>
</organism>
<keyword evidence="5" id="KW-0547">Nucleotide-binding</keyword>
<name>A0A272EZ99_9RHOO</name>
<proteinExistence type="predicted"/>
<comment type="caution">
    <text evidence="14">The sequence shown here is derived from an EMBL/GenBank/DDBJ whole genome shotgun (WGS) entry which is preliminary data.</text>
</comment>
<dbReference type="SMART" id="SM00086">
    <property type="entry name" value="PAC"/>
    <property type="match status" value="1"/>
</dbReference>
<dbReference type="InterPro" id="IPR003594">
    <property type="entry name" value="HATPase_dom"/>
</dbReference>
<feature type="transmembrane region" description="Helical" evidence="9">
    <location>
        <begin position="252"/>
        <end position="273"/>
    </location>
</feature>
<dbReference type="PRINTS" id="PR00344">
    <property type="entry name" value="BCTRLSENSOR"/>
</dbReference>
<evidence type="ECO:0000256" key="3">
    <source>
        <dbReference type="ARBA" id="ARBA00022553"/>
    </source>
</evidence>
<dbReference type="InterPro" id="IPR001610">
    <property type="entry name" value="PAC"/>
</dbReference>
<dbReference type="EMBL" id="MDUX01000001">
    <property type="protein sequence ID" value="KAF7600867.1"/>
    <property type="molecule type" value="Genomic_DNA"/>
</dbReference>
<dbReference type="InterPro" id="IPR035965">
    <property type="entry name" value="PAS-like_dom_sf"/>
</dbReference>
<dbReference type="Gene3D" id="3.30.450.20">
    <property type="entry name" value="PAS domain"/>
    <property type="match status" value="2"/>
</dbReference>
<dbReference type="AlphaFoldDB" id="A0A272EZ99"/>
<feature type="domain" description="PAS" evidence="11">
    <location>
        <begin position="291"/>
        <end position="336"/>
    </location>
</feature>
<evidence type="ECO:0000256" key="9">
    <source>
        <dbReference type="SAM" id="Phobius"/>
    </source>
</evidence>
<dbReference type="SUPFAM" id="SSF47384">
    <property type="entry name" value="Homodimeric domain of signal transducing histidine kinase"/>
    <property type="match status" value="1"/>
</dbReference>
<reference evidence="14 15" key="2">
    <citation type="submission" date="2017-07" db="EMBL/GenBank/DDBJ databases">
        <title>Candidatus Dactylopiibacterium carminicum, a nitrogen-fixing symbiont of the cochineal insect Dactylopius coccus and Dactylopius opuntiae (Hemiptera: Coccoidea: Dactylopiidae).</title>
        <authorList>
            <person name="Vera A."/>
        </authorList>
    </citation>
    <scope>NUCLEOTIDE SEQUENCE [LARGE SCALE GENOMIC DNA]</scope>
    <source>
        <strain evidence="14 15">NFDCM</strain>
    </source>
</reference>
<dbReference type="NCBIfam" id="TIGR00229">
    <property type="entry name" value="sensory_box"/>
    <property type="match status" value="1"/>
</dbReference>
<dbReference type="Gene3D" id="1.10.287.130">
    <property type="match status" value="1"/>
</dbReference>
<dbReference type="InterPro" id="IPR036097">
    <property type="entry name" value="HisK_dim/P_sf"/>
</dbReference>
<evidence type="ECO:0000256" key="8">
    <source>
        <dbReference type="ARBA" id="ARBA00023012"/>
    </source>
</evidence>
<feature type="domain" description="PAC" evidence="12">
    <location>
        <begin position="365"/>
        <end position="417"/>
    </location>
</feature>
<keyword evidence="4" id="KW-0808">Transferase</keyword>
<dbReference type="EMBL" id="NMRN01000001">
    <property type="protein sequence ID" value="PAS95366.1"/>
    <property type="molecule type" value="Genomic_DNA"/>
</dbReference>
<dbReference type="GO" id="GO:0006355">
    <property type="term" value="P:regulation of DNA-templated transcription"/>
    <property type="evidence" value="ECO:0007669"/>
    <property type="project" value="InterPro"/>
</dbReference>
<keyword evidence="9" id="KW-0472">Membrane</keyword>
<dbReference type="InterPro" id="IPR013767">
    <property type="entry name" value="PAS_fold"/>
</dbReference>
<dbReference type="EC" id="2.7.13.3" evidence="2"/>
<dbReference type="Pfam" id="PF00989">
    <property type="entry name" value="PAS"/>
    <property type="match status" value="1"/>
</dbReference>
<evidence type="ECO:0000313" key="15">
    <source>
        <dbReference type="Proteomes" id="UP000216107"/>
    </source>
</evidence>
<keyword evidence="9" id="KW-0812">Transmembrane</keyword>
<evidence type="ECO:0000259" key="10">
    <source>
        <dbReference type="PROSITE" id="PS50109"/>
    </source>
</evidence>
<dbReference type="SMART" id="SM00387">
    <property type="entry name" value="HATPase_c"/>
    <property type="match status" value="1"/>
</dbReference>
<evidence type="ECO:0000256" key="7">
    <source>
        <dbReference type="ARBA" id="ARBA00022840"/>
    </source>
</evidence>
<evidence type="ECO:0000256" key="6">
    <source>
        <dbReference type="ARBA" id="ARBA00022777"/>
    </source>
</evidence>
<evidence type="ECO:0000259" key="11">
    <source>
        <dbReference type="PROSITE" id="PS50112"/>
    </source>
</evidence>
<dbReference type="CDD" id="cd00130">
    <property type="entry name" value="PAS"/>
    <property type="match status" value="1"/>
</dbReference>
<feature type="domain" description="Histidine kinase" evidence="10">
    <location>
        <begin position="437"/>
        <end position="652"/>
    </location>
</feature>
<protein>
    <recommendedName>
        <fullName evidence="2">histidine kinase</fullName>
        <ecNumber evidence="2">2.7.13.3</ecNumber>
    </recommendedName>
</protein>
<dbReference type="PROSITE" id="PS50109">
    <property type="entry name" value="HIS_KIN"/>
    <property type="match status" value="1"/>
</dbReference>
<sequence length="656" mass="73230">MSSPPGQLPIRPPRTGPWFWRLPLLTILALVSFVGLVTWFGLAQERDERRAMLISDTLWMEQNLRFQFESTGNELLRVGNQFGIGGEIHSDAAQEKIRELLQGDSGLIAILWLDSNGLLLSTLPASAAPIRLSDEHAITVMRARTLNRPVYSPPYAQPDGMGVIELALPVFGTNDFHGYAIGIFSLPKVISRHVPWWFAERYRLSFIDGDGKALAATTDAGSISPEAGFSVRFDHMNSLGIRVDSYRATTRVTPLLVILVLGGLSLVIAWSLWMLRNRVLRLQETESALRAEHAFRIAMENSTQVGLRARNLQGRITYVNAAFCRMVGWPEDQLRGHQPPMPYWPEQDAAMQTIEPLHLADAPTKTAETRYRRQDGQLFDALVFEAPMIDADGVHTGWVGSVLDITERKRTEVLAREQQQHLEATARLVTMGEMASTLAHELNQPLSAIASYSAGCLNALKAGRFDEKQFTDILGKINYQAQRAGRIIHRIYGFVRRSESRREQMQVNAAIREAAGLLEPDLQRRHIKLQLVLNEDLPLIHGDRVMIEQLVLNLMRNGMDAMHDQPDTRRMLRVGSESCSGGVRLWVADQGGGVPAEIADQLFDSFFTTKPEGMGMGLKICRSIAEQHNGRLWFEPAEGGGTSFFLQLPLGEADDA</sequence>
<dbReference type="SUPFAM" id="SSF55874">
    <property type="entry name" value="ATPase domain of HSP90 chaperone/DNA topoisomerase II/histidine kinase"/>
    <property type="match status" value="1"/>
</dbReference>
<accession>A0A272EZ99</accession>
<dbReference type="Gene3D" id="3.30.565.10">
    <property type="entry name" value="Histidine kinase-like ATPase, C-terminal domain"/>
    <property type="match status" value="1"/>
</dbReference>
<dbReference type="CDD" id="cd00082">
    <property type="entry name" value="HisKA"/>
    <property type="match status" value="1"/>
</dbReference>